<reference evidence="1 2" key="1">
    <citation type="submission" date="2017-10" db="EMBL/GenBank/DDBJ databases">
        <title>Genome announcement of Methylocella silvestris TVC from permafrost.</title>
        <authorList>
            <person name="Wang J."/>
            <person name="Geng K."/>
            <person name="Ul-Haque F."/>
            <person name="Crombie A.T."/>
            <person name="Street L.E."/>
            <person name="Wookey P.A."/>
            <person name="Murrell J.C."/>
            <person name="Pratscher J."/>
        </authorList>
    </citation>
    <scope>NUCLEOTIDE SEQUENCE [LARGE SCALE GENOMIC DNA]</scope>
    <source>
        <strain evidence="1 2">TVC</strain>
    </source>
</reference>
<organism evidence="1 2">
    <name type="scientific">Methylocella silvestris</name>
    <dbReference type="NCBI Taxonomy" id="199596"/>
    <lineage>
        <taxon>Bacteria</taxon>
        <taxon>Pseudomonadati</taxon>
        <taxon>Pseudomonadota</taxon>
        <taxon>Alphaproteobacteria</taxon>
        <taxon>Hyphomicrobiales</taxon>
        <taxon>Beijerinckiaceae</taxon>
        <taxon>Methylocella</taxon>
    </lineage>
</organism>
<evidence type="ECO:0008006" key="3">
    <source>
        <dbReference type="Google" id="ProtNLM"/>
    </source>
</evidence>
<evidence type="ECO:0000313" key="1">
    <source>
        <dbReference type="EMBL" id="PNG27001.1"/>
    </source>
</evidence>
<protein>
    <recommendedName>
        <fullName evidence="3">Bacteriophage tail tape measure C-terminal domain-containing protein</fullName>
    </recommendedName>
</protein>
<comment type="caution">
    <text evidence="1">The sequence shown here is derived from an EMBL/GenBank/DDBJ whole genome shotgun (WGS) entry which is preliminary data.</text>
</comment>
<name>A0A2J7TJQ6_METSI</name>
<dbReference type="EMBL" id="PDZR01000003">
    <property type="protein sequence ID" value="PNG27001.1"/>
    <property type="molecule type" value="Genomic_DNA"/>
</dbReference>
<dbReference type="RefSeq" id="WP_102842590.1">
    <property type="nucleotide sequence ID" value="NZ_PDZR01000003.1"/>
</dbReference>
<evidence type="ECO:0000313" key="2">
    <source>
        <dbReference type="Proteomes" id="UP000236286"/>
    </source>
</evidence>
<dbReference type="Proteomes" id="UP000236286">
    <property type="component" value="Unassembled WGS sequence"/>
</dbReference>
<accession>A0A2J7TJQ6</accession>
<sequence length="654" mass="67800">MAGQPLVLKFSTDLSQAQRGLTEFAKNAAVNLLSIADKAIEAKKQLDFLNSFSGKIAVGVIGFIGFEAIRGSINLLNSAATEAEASLARLVKIGTDSQGAGVSASFFQSWTGQAKALNVETSTLVGMLDRARAAATQTIGDKGGTSSSPGADRIKQNVLAGNLGSSALSSYNGAGDQEARIRIVLGLIEQLRQKGDQLAAFDLGKTFFGDQFEAQLRNGVDMIGQMRTALDGLQTAGGERIIPQAEIANATRMKAELDDINDRLSKASEPFLRDIAAWQQGILGDVIQLKSAWADIVGVLGTAWDWMSKIGSLMPSMSLGPRVGNGLFGAQGGLTSGQLMDLIEKGGSIGTEVFGPDQPASLPAITVRGDRSKALPSLTPAKLAAPAEKTDQVETYINSLKKQTAAEEAEAKTLGLGNKAREEAVDLAKAQEAAKIRGTPLTAAEAEKVKQLADAYVDAKKQIDDYARAQENAKATAEFFGQSLESAIEKAIEPGAKLQDVLKGVVQSLEQASLKALILGEGPLASLFGTAASPDAKGADSVGGIFGQIVKGFSGFHAAGGTIPAGGWGIAGEAGAEIINGPATVTPMKQINAALNAGGSRGGAAVDNRRSFHIDARGAQAGVSDQIVAALKSYDAQLNRSLPTRVAAAHGRYA</sequence>
<dbReference type="AlphaFoldDB" id="A0A2J7TJQ6"/>
<dbReference type="OrthoDB" id="7980311at2"/>
<gene>
    <name evidence="1" type="ORF">CR492_04675</name>
</gene>
<proteinExistence type="predicted"/>